<protein>
    <submittedName>
        <fullName evidence="10">Agglutinin receptor</fullName>
    </submittedName>
</protein>
<keyword evidence="7" id="KW-0472">Membrane</keyword>
<reference evidence="10 11" key="1">
    <citation type="submission" date="2012-05" db="EMBL/GenBank/DDBJ databases">
        <title>Complete genome sequence of a Streptococcus dysgalactiae subsp. equisimilis strain possessing Lancefield's group A antigen.</title>
        <authorList>
            <person name="Luetticken R."/>
            <person name="Bruellhoff K."/>
            <person name="Van der Linden M."/>
            <person name="Peltroche-Llacsahuanga H."/>
            <person name="Blom J."/>
            <person name="Weber-Lehmann J."/>
            <person name="Ferretti J.J."/>
            <person name="McShan W.M."/>
        </authorList>
    </citation>
    <scope>NUCLEOTIDE SEQUENCE [LARGE SCALE GENOMIC DNA]</scope>
    <source>
        <strain evidence="10 11">AC-2713</strain>
    </source>
</reference>
<feature type="coiled-coil region" evidence="5">
    <location>
        <begin position="196"/>
        <end position="535"/>
    </location>
</feature>
<dbReference type="NCBIfam" id="TIGR03726">
    <property type="entry name" value="strep_RK_lipo"/>
    <property type="match status" value="1"/>
</dbReference>
<evidence type="ECO:0000256" key="8">
    <source>
        <dbReference type="SAM" id="SignalP"/>
    </source>
</evidence>
<feature type="domain" description="Gram-positive cocci surface proteins LPxTG" evidence="9">
    <location>
        <begin position="1397"/>
        <end position="1429"/>
    </location>
</feature>
<feature type="compositionally biased region" description="Basic and acidic residues" evidence="6">
    <location>
        <begin position="780"/>
        <end position="792"/>
    </location>
</feature>
<keyword evidence="1" id="KW-0134">Cell wall</keyword>
<evidence type="ECO:0000313" key="11">
    <source>
        <dbReference type="Proteomes" id="UP000009215"/>
    </source>
</evidence>
<dbReference type="InterPro" id="IPR032300">
    <property type="entry name" value="Antigen_C"/>
</dbReference>
<evidence type="ECO:0000313" key="10">
    <source>
        <dbReference type="EMBL" id="CCI63199.1"/>
    </source>
</evidence>
<dbReference type="Pfam" id="PF17998">
    <property type="entry name" value="AgI_II_C2"/>
    <property type="match status" value="1"/>
</dbReference>
<sequence length="1429" mass="157176">MKQMETKGYGYFRKTKAYGLVCGITLAGALTLGTTSVSADDVTTLNPATNLTTLQTSPTADQTQLAHQAGQQSGELVSEVSNTEWDNAVTTAQKAGVTVKQSEKVTHDSLSSAQADLEKQTQAVTEATTKQEANTTAINQAVSENKAIDQANRDEKARVDALNTKGEADTKAKNEAGQAQVDAQNKQAQEAADVMNAQLNADYEAKLTEIKQIESENEAIRQRNQQASQATHQANQAAQAAYQEKLAEIERIKAGNATIRDRNAKAQQEAERQNQALQAAYEAKLAEIKQIESENEAIRKRNEQAGQATNQTNQAAQAAYQEKLAEIERINAENAAIRDRNTKARQEAERQNQALQAAYEAKLAEIKQIESENAAIRQRNEQAGQATNQTNQAAQAAYQDKLAEIERIKAENVAIRDRNAKARQEAERQNQALQAAYEAKLAEIKQIESENAAIRQRNEQAGQTTNQTNQAAQAAYQEKLAEIERIKAENEAIRQRNTKARQEAERQNQQLKTTYEAQLSAYQQALQAKKEAENKAIDQVVFGIDAKANGVDNAEYGNSIMTVTTQPDGSFVFKHDMIDGVKTIGHGTLTGKINHHYEANKDGSITAYIDSVTFDKYEYQNVAKNDAVDKNIAFRILSATGQELFVKAHDGDKTFSETLNKTVSLKLTYQLKPHEAVKDIKVFQLHDDWVHDTHGSALVSYTNNNDAVPHIEVPEKPVEPDMVTPKVEQEKPVPEAPQKPTDDVPNLEKEKPVPPTPVKPEAVKPVLEPEKPVPEAPQKPTDDVPNLEKEKPVPPTPVKPEAVKPVLEPEKPVPEAPQKPTDDVPNLEKEKPVPPTPVEPEAIKPDLKSFTPEIYNPIKPVVKPHVTVPEKVVYEVMVHPVQVKQTPTNVKSVTNSDQVNIDGQLVPKGSTVTWELVNTSLKAGRQDITSYELTDPLPDGFELDVTATQTLSPEWVITTDEAGKVSLKASQTLLDDLKAKRDQDVEVPKVSLVGRLLNDAGTYHNTFKTVVTTPTGSYTVISNTPVIYTPGNDPKTPRNPGGDNPTPHDNLIQPTKTIVDDKGQSIDVKSVLPNSTLTYVAKQDFDQYKGMTAAKESVMKGFIYVDDYKDEAIDGHSLVVNSIKAANGDDVTNLLEMRHVLSQDTLDDKLKALIKASGISPVGEFYMWVAKDPAAFYKAYVQKGLDITYNLSFKLKQGFKKGDITNQTYQLDMGNGYYGNIVVNHLPELAVHKEVLDQDGKSIQNGTVKISDEVTYKLEGWVVPSNRGYDLTEYKFVDQLQHTHDLYQKDKVLATVDLTLSDGTIIPKGTDLAKYTETVYNKETGHYELAFKADFLAQIPRSSAFGADAFVVVKRIKAGDVANEYTLYVNGNPVKSNKVTTHTPEPPQAVTPKAPALPSTGEQGVSILTVLGAALLSLLGYVGLKKRQQ</sequence>
<dbReference type="PROSITE" id="PS50847">
    <property type="entry name" value="GRAM_POS_ANCHORING"/>
    <property type="match status" value="1"/>
</dbReference>
<keyword evidence="3 8" id="KW-0732">Signal</keyword>
<keyword evidence="10" id="KW-0675">Receptor</keyword>
<feature type="region of interest" description="Disordered" evidence="6">
    <location>
        <begin position="714"/>
        <end position="845"/>
    </location>
</feature>
<keyword evidence="5" id="KW-0175">Coiled coil</keyword>
<accession>A0AB33R707</accession>
<evidence type="ECO:0000256" key="2">
    <source>
        <dbReference type="ARBA" id="ARBA00022525"/>
    </source>
</evidence>
<evidence type="ECO:0000256" key="5">
    <source>
        <dbReference type="SAM" id="Coils"/>
    </source>
</evidence>
<evidence type="ECO:0000259" key="9">
    <source>
        <dbReference type="PROSITE" id="PS50847"/>
    </source>
</evidence>
<evidence type="ECO:0000256" key="6">
    <source>
        <dbReference type="SAM" id="MobiDB-lite"/>
    </source>
</evidence>
<organism evidence="10 11">
    <name type="scientific">Streptococcus dysgalactiae subsp. equisimilis AC-2713</name>
    <dbReference type="NCBI Taxonomy" id="759913"/>
    <lineage>
        <taxon>Bacteria</taxon>
        <taxon>Bacillati</taxon>
        <taxon>Bacillota</taxon>
        <taxon>Bacilli</taxon>
        <taxon>Lactobacillales</taxon>
        <taxon>Streptococcaceae</taxon>
        <taxon>Streptococcus</taxon>
    </lineage>
</organism>
<feature type="region of interest" description="Disordered" evidence="6">
    <location>
        <begin position="109"/>
        <end position="132"/>
    </location>
</feature>
<evidence type="ECO:0000256" key="7">
    <source>
        <dbReference type="SAM" id="Phobius"/>
    </source>
</evidence>
<proteinExistence type="predicted"/>
<keyword evidence="2" id="KW-0964">Secreted</keyword>
<feature type="chain" id="PRO_5044271333" evidence="8">
    <location>
        <begin position="40"/>
        <end position="1429"/>
    </location>
</feature>
<feature type="region of interest" description="Disordered" evidence="6">
    <location>
        <begin position="1376"/>
        <end position="1397"/>
    </location>
</feature>
<dbReference type="Proteomes" id="UP000009215">
    <property type="component" value="Chromosome"/>
</dbReference>
<dbReference type="InterPro" id="IPR019931">
    <property type="entry name" value="LPXTG_anchor"/>
</dbReference>
<evidence type="ECO:0000256" key="4">
    <source>
        <dbReference type="ARBA" id="ARBA00023088"/>
    </source>
</evidence>
<dbReference type="InterPro" id="IPR021197">
    <property type="entry name" value="Cross-wall-target_lipo_motif"/>
</dbReference>
<evidence type="ECO:0000256" key="3">
    <source>
        <dbReference type="ARBA" id="ARBA00022729"/>
    </source>
</evidence>
<feature type="compositionally biased region" description="Basic and acidic residues" evidence="6">
    <location>
        <begin position="740"/>
        <end position="752"/>
    </location>
</feature>
<keyword evidence="4" id="KW-0572">Peptidoglycan-anchor</keyword>
<dbReference type="Pfam" id="PF16364">
    <property type="entry name" value="Antigen_C"/>
    <property type="match status" value="1"/>
</dbReference>
<dbReference type="InterPro" id="IPR041324">
    <property type="entry name" value="AgI/II_N"/>
</dbReference>
<dbReference type="InterPro" id="IPR026345">
    <property type="entry name" value="Adh_isopep-form_adh_dom"/>
</dbReference>
<dbReference type="KEGG" id="sdc:SDSE_1706"/>
<evidence type="ECO:0000256" key="1">
    <source>
        <dbReference type="ARBA" id="ARBA00022512"/>
    </source>
</evidence>
<dbReference type="RefSeq" id="WP_015057936.1">
    <property type="nucleotide sequence ID" value="NC_019042.1"/>
</dbReference>
<feature type="compositionally biased region" description="Basic and acidic residues" evidence="6">
    <location>
        <begin position="820"/>
        <end position="832"/>
    </location>
</feature>
<keyword evidence="7" id="KW-0812">Transmembrane</keyword>
<name>A0AB33R707_STREQ</name>
<gene>
    <name evidence="10" type="primary">sspB</name>
    <name evidence="10" type="ORF">SDSE_1706</name>
</gene>
<feature type="region of interest" description="Disordered" evidence="6">
    <location>
        <begin position="1024"/>
        <end position="1050"/>
    </location>
</feature>
<dbReference type="Gene3D" id="2.60.40.740">
    <property type="match status" value="3"/>
</dbReference>
<dbReference type="NCBIfam" id="TIGR04228">
    <property type="entry name" value="isopep_sspB_C2"/>
    <property type="match status" value="1"/>
</dbReference>
<keyword evidence="7" id="KW-1133">Transmembrane helix</keyword>
<dbReference type="Pfam" id="PF18652">
    <property type="entry name" value="Adhesin_P1_N"/>
    <property type="match status" value="1"/>
</dbReference>
<dbReference type="InterPro" id="IPR041237">
    <property type="entry name" value="BspA_v"/>
</dbReference>
<dbReference type="Pfam" id="PF00746">
    <property type="entry name" value="Gram_pos_anchor"/>
    <property type="match status" value="1"/>
</dbReference>
<dbReference type="Pfam" id="PF18220">
    <property type="entry name" value="BspA_v"/>
    <property type="match status" value="1"/>
</dbReference>
<dbReference type="EMBL" id="HE858529">
    <property type="protein sequence ID" value="CCI63199.1"/>
    <property type="molecule type" value="Genomic_DNA"/>
</dbReference>
<feature type="signal peptide" evidence="8">
    <location>
        <begin position="1"/>
        <end position="39"/>
    </location>
</feature>
<dbReference type="NCBIfam" id="TIGR01167">
    <property type="entry name" value="LPXTG_anchor"/>
    <property type="match status" value="1"/>
</dbReference>
<feature type="transmembrane region" description="Helical" evidence="7">
    <location>
        <begin position="1405"/>
        <end position="1424"/>
    </location>
</feature>